<name>A0A4R2KVT7_9FIRM</name>
<reference evidence="9 10" key="1">
    <citation type="submission" date="2019-03" db="EMBL/GenBank/DDBJ databases">
        <title>Genomic Encyclopedia of Type Strains, Phase IV (KMG-IV): sequencing the most valuable type-strain genomes for metagenomic binning, comparative biology and taxonomic classification.</title>
        <authorList>
            <person name="Goeker M."/>
        </authorList>
    </citation>
    <scope>NUCLEOTIDE SEQUENCE [LARGE SCALE GENOMIC DNA]</scope>
    <source>
        <strain evidence="9 10">DSM 102940</strain>
    </source>
</reference>
<dbReference type="SUPFAM" id="SSF53062">
    <property type="entry name" value="PTS system fructose IIA component-like"/>
    <property type="match status" value="1"/>
</dbReference>
<dbReference type="PROSITE" id="PS51372">
    <property type="entry name" value="PRD_2"/>
    <property type="match status" value="2"/>
</dbReference>
<dbReference type="InterPro" id="IPR027417">
    <property type="entry name" value="P-loop_NTPase"/>
</dbReference>
<gene>
    <name evidence="9" type="ORF">EV214_107105</name>
</gene>
<dbReference type="Gene3D" id="1.10.1790.10">
    <property type="entry name" value="PRD domain"/>
    <property type="match status" value="2"/>
</dbReference>
<keyword evidence="5" id="KW-0238">DNA-binding</keyword>
<evidence type="ECO:0000256" key="5">
    <source>
        <dbReference type="ARBA" id="ARBA00023125"/>
    </source>
</evidence>
<dbReference type="PANTHER" id="PTHR32071:SF38">
    <property type="entry name" value="PSP OPERON TRANSCRIPTIONAL ACTIVATOR"/>
    <property type="match status" value="1"/>
</dbReference>
<dbReference type="AlphaFoldDB" id="A0A4R2KVT7"/>
<dbReference type="SUPFAM" id="SSF52540">
    <property type="entry name" value="P-loop containing nucleoside triphosphate hydrolases"/>
    <property type="match status" value="1"/>
</dbReference>
<dbReference type="SMART" id="SM00382">
    <property type="entry name" value="AAA"/>
    <property type="match status" value="1"/>
</dbReference>
<dbReference type="SUPFAM" id="SSF46785">
    <property type="entry name" value="Winged helix' DNA-binding domain"/>
    <property type="match status" value="1"/>
</dbReference>
<dbReference type="Pfam" id="PF03610">
    <property type="entry name" value="EIIA-man"/>
    <property type="match status" value="1"/>
</dbReference>
<dbReference type="InterPro" id="IPR033887">
    <property type="entry name" value="PTS_IIA_man"/>
</dbReference>
<feature type="domain" description="Sigma-54 factor interaction" evidence="6">
    <location>
        <begin position="122"/>
        <end position="356"/>
    </location>
</feature>
<evidence type="ECO:0000256" key="4">
    <source>
        <dbReference type="ARBA" id="ARBA00022840"/>
    </source>
</evidence>
<dbReference type="Gene3D" id="3.40.50.300">
    <property type="entry name" value="P-loop containing nucleotide triphosphate hydrolases"/>
    <property type="match status" value="1"/>
</dbReference>
<dbReference type="GO" id="GO:0009401">
    <property type="term" value="P:phosphoenolpyruvate-dependent sugar phosphotransferase system"/>
    <property type="evidence" value="ECO:0007669"/>
    <property type="project" value="InterPro"/>
</dbReference>
<evidence type="ECO:0000259" key="8">
    <source>
        <dbReference type="PROSITE" id="PS51372"/>
    </source>
</evidence>
<keyword evidence="4" id="KW-0067">ATP-binding</keyword>
<feature type="domain" description="PRD" evidence="8">
    <location>
        <begin position="832"/>
        <end position="933"/>
    </location>
</feature>
<dbReference type="InterPro" id="IPR036390">
    <property type="entry name" value="WH_DNA-bd_sf"/>
</dbReference>
<keyword evidence="10" id="KW-1185">Reference proteome</keyword>
<dbReference type="GO" id="GO:0016301">
    <property type="term" value="F:kinase activity"/>
    <property type="evidence" value="ECO:0007669"/>
    <property type="project" value="UniProtKB-KW"/>
</dbReference>
<dbReference type="GO" id="GO:0016020">
    <property type="term" value="C:membrane"/>
    <property type="evidence" value="ECO:0007669"/>
    <property type="project" value="InterPro"/>
</dbReference>
<keyword evidence="2" id="KW-0547">Nucleotide-binding</keyword>
<keyword evidence="3" id="KW-0418">Kinase</keyword>
<evidence type="ECO:0000313" key="10">
    <source>
        <dbReference type="Proteomes" id="UP000294919"/>
    </source>
</evidence>
<protein>
    <submittedName>
        <fullName evidence="9">Transcriptional regulatory protein LevR</fullName>
    </submittedName>
</protein>
<dbReference type="SUPFAM" id="SSF63520">
    <property type="entry name" value="PTS-regulatory domain, PRD"/>
    <property type="match status" value="2"/>
</dbReference>
<organism evidence="9 10">
    <name type="scientific">Marinisporobacter balticus</name>
    <dbReference type="NCBI Taxonomy" id="2018667"/>
    <lineage>
        <taxon>Bacteria</taxon>
        <taxon>Bacillati</taxon>
        <taxon>Bacillota</taxon>
        <taxon>Clostridia</taxon>
        <taxon>Peptostreptococcales</taxon>
        <taxon>Thermotaleaceae</taxon>
        <taxon>Marinisporobacter</taxon>
    </lineage>
</organism>
<dbReference type="CDD" id="cd00009">
    <property type="entry name" value="AAA"/>
    <property type="match status" value="1"/>
</dbReference>
<dbReference type="PROSITE" id="PS00676">
    <property type="entry name" value="SIGMA54_INTERACT_2"/>
    <property type="match status" value="1"/>
</dbReference>
<keyword evidence="1" id="KW-0808">Transferase</keyword>
<dbReference type="InterPro" id="IPR025943">
    <property type="entry name" value="Sigma_54_int_dom_ATP-bd_2"/>
</dbReference>
<evidence type="ECO:0000256" key="2">
    <source>
        <dbReference type="ARBA" id="ARBA00022741"/>
    </source>
</evidence>
<dbReference type="InterPro" id="IPR036634">
    <property type="entry name" value="PRD_sf"/>
</dbReference>
<dbReference type="GO" id="GO:0006355">
    <property type="term" value="P:regulation of DNA-templated transcription"/>
    <property type="evidence" value="ECO:0007669"/>
    <property type="project" value="InterPro"/>
</dbReference>
<dbReference type="PROSITE" id="PS51096">
    <property type="entry name" value="PTS_EIIA_TYPE_4"/>
    <property type="match status" value="1"/>
</dbReference>
<dbReference type="PANTHER" id="PTHR32071">
    <property type="entry name" value="TRANSCRIPTIONAL REGULATORY PROTEIN"/>
    <property type="match status" value="1"/>
</dbReference>
<dbReference type="InterPro" id="IPR002078">
    <property type="entry name" value="Sigma_54_int"/>
</dbReference>
<evidence type="ECO:0000259" key="6">
    <source>
        <dbReference type="PROSITE" id="PS50045"/>
    </source>
</evidence>
<evidence type="ECO:0000256" key="1">
    <source>
        <dbReference type="ARBA" id="ARBA00022679"/>
    </source>
</evidence>
<dbReference type="Pfam" id="PF00158">
    <property type="entry name" value="Sigma54_activat"/>
    <property type="match status" value="1"/>
</dbReference>
<comment type="caution">
    <text evidence="9">The sequence shown here is derived from an EMBL/GenBank/DDBJ whole genome shotgun (WGS) entry which is preliminary data.</text>
</comment>
<dbReference type="GO" id="GO:0005524">
    <property type="term" value="F:ATP binding"/>
    <property type="evidence" value="ECO:0007669"/>
    <property type="project" value="UniProtKB-KW"/>
</dbReference>
<dbReference type="GO" id="GO:0003677">
    <property type="term" value="F:DNA binding"/>
    <property type="evidence" value="ECO:0007669"/>
    <property type="project" value="UniProtKB-KW"/>
</dbReference>
<dbReference type="InterPro" id="IPR004701">
    <property type="entry name" value="PTS_EIIA_man-typ"/>
</dbReference>
<dbReference type="Proteomes" id="UP000294919">
    <property type="component" value="Unassembled WGS sequence"/>
</dbReference>
<feature type="domain" description="PRD" evidence="8">
    <location>
        <begin position="476"/>
        <end position="581"/>
    </location>
</feature>
<dbReference type="EMBL" id="SLWV01000007">
    <property type="protein sequence ID" value="TCO76947.1"/>
    <property type="molecule type" value="Genomic_DNA"/>
</dbReference>
<dbReference type="InterPro" id="IPR036662">
    <property type="entry name" value="PTS_EIIA_man-typ_sf"/>
</dbReference>
<dbReference type="CDD" id="cd00006">
    <property type="entry name" value="PTS_IIA_man"/>
    <property type="match status" value="1"/>
</dbReference>
<evidence type="ECO:0000259" key="7">
    <source>
        <dbReference type="PROSITE" id="PS51096"/>
    </source>
</evidence>
<accession>A0A4R2KVT7</accession>
<feature type="domain" description="PTS EIIA type-4" evidence="7">
    <location>
        <begin position="584"/>
        <end position="723"/>
    </location>
</feature>
<dbReference type="PROSITE" id="PS50045">
    <property type="entry name" value="SIGMA54_INTERACT_4"/>
    <property type="match status" value="1"/>
</dbReference>
<dbReference type="Gene3D" id="3.40.50.510">
    <property type="entry name" value="Phosphotransferase system, mannose-type IIA component"/>
    <property type="match status" value="1"/>
</dbReference>
<sequence>MDRLFFIKLFIIYFNIPKRNMDDDIECKINNVLVFITCWGVGLMKRVDIVYEKLKKMAQKGAVSTIELAESLNLNRANVSSDLNKLWKAELVRKTDTRPVLYLPFENEQILTGEKKTYLDKFVKDNRSLSTAVEQAKAALLYPPKGMHSLILGKTGVGKTMFAGMMHMYAIEMKKIEEDAPFITFNCADYSNNPQLLTSQLFGVKKGAYTGADFDRIGLIEKANGGILFLDEVHRLPVEGQEMFFTFMDKGIFRRLGETEMERKANVLIISATTENPESSLLRTFTRRIPMIIRIPALSERSAEERFELIKNFFKRQSILLKKKISVSSNAVRSFLSYNCTNNIGQLESDIKLACAKVYADFICHRRDNMAVKNCDLPEHVREALLNAREHREKWASLIGINNNYIIFCPNTKKEDVEVEDGADNIYEMIENKVNDLIENGVSDEEIEKTMEKDIRSYFTRYLNGVDESGNKYNNIIDPDIVKLVDEVLKYSETKLNRIFSQKVYLGMALHVSNTVKRIKMGRRIINPHLNKVRIKYKEAFNVALACTNIIERKTELVLPIDEAGFLTMFFVLDEEESNMKNDTVGVIVIAHGDSVATSMVDVANKLLGVEYAVAINASLDLAPQSILSKVREHIKQSDRKKGYIFLVDMGSLLTFGEVIEKEIGIPVKTVDFVCTPFVIEAARKAMLGYTLDEIYDDIMKITHFDTNTEKSRFARKKQMLAIVTACLTGEGSAVAIKSLLDHHVRIDKELVEIIPLNIVGKVDIEKRIRKISEMKKVVCIVSPFNIRSKIPQFNLSDVLNLRAIDDIQYLVDIEVTYLKLGDNLKYHIKNVDSQELIFDIKKCIATIEKKLRINLDSGNLIGIILHISCMVDRLLSNELRVEYKEKDKYISDKKELFFLIRGSLKTIEKKYKMKIYADEVCYIMNFFDCEKQ</sequence>
<evidence type="ECO:0000256" key="3">
    <source>
        <dbReference type="ARBA" id="ARBA00022777"/>
    </source>
</evidence>
<proteinExistence type="predicted"/>
<dbReference type="InterPro" id="IPR011608">
    <property type="entry name" value="PRD"/>
</dbReference>
<dbReference type="Pfam" id="PF00874">
    <property type="entry name" value="PRD"/>
    <property type="match status" value="2"/>
</dbReference>
<dbReference type="InterPro" id="IPR003593">
    <property type="entry name" value="AAA+_ATPase"/>
</dbReference>
<evidence type="ECO:0000313" key="9">
    <source>
        <dbReference type="EMBL" id="TCO76947.1"/>
    </source>
</evidence>